<organism evidence="1 2">
    <name type="scientific">Candidatus Desulfatibia profunda</name>
    <dbReference type="NCBI Taxonomy" id="2841695"/>
    <lineage>
        <taxon>Bacteria</taxon>
        <taxon>Pseudomonadati</taxon>
        <taxon>Thermodesulfobacteriota</taxon>
        <taxon>Desulfobacteria</taxon>
        <taxon>Desulfobacterales</taxon>
        <taxon>Desulfobacterales incertae sedis</taxon>
        <taxon>Candidatus Desulfatibia</taxon>
    </lineage>
</organism>
<proteinExistence type="predicted"/>
<sequence>MLSEWILFEDASYLVERAFIVAPDNTAVALEKALITINTGKKGKKHLSGSGLVRNELLVELLEESDELDLILDLGGEFKYRLKTPKISAGKVFSPKVKSTLQFAPTSPWDQIPESEFEKLLSRLKFL</sequence>
<evidence type="ECO:0000313" key="2">
    <source>
        <dbReference type="Proteomes" id="UP000603434"/>
    </source>
</evidence>
<reference evidence="1 2" key="1">
    <citation type="submission" date="2020-08" db="EMBL/GenBank/DDBJ databases">
        <title>Bridging the membrane lipid divide: bacteria of the FCB group superphylum have the potential to synthesize archaeal ether lipids.</title>
        <authorList>
            <person name="Villanueva L."/>
            <person name="Von Meijenfeldt F.A.B."/>
            <person name="Westbye A.B."/>
            <person name="Yadav S."/>
            <person name="Hopmans E.C."/>
            <person name="Dutilh B.E."/>
            <person name="Sinninghe Damste J.S."/>
        </authorList>
    </citation>
    <scope>NUCLEOTIDE SEQUENCE [LARGE SCALE GENOMIC DNA]</scope>
    <source>
        <strain evidence="1">NIOZ-UU30</strain>
    </source>
</reference>
<accession>A0A8J6NVA7</accession>
<comment type="caution">
    <text evidence="1">The sequence shown here is derived from an EMBL/GenBank/DDBJ whole genome shotgun (WGS) entry which is preliminary data.</text>
</comment>
<dbReference type="AlphaFoldDB" id="A0A8J6NVA7"/>
<name>A0A8J6NVA7_9BACT</name>
<protein>
    <submittedName>
        <fullName evidence="1">Uncharacterized protein</fullName>
    </submittedName>
</protein>
<dbReference type="EMBL" id="JACNJH010000108">
    <property type="protein sequence ID" value="MBC8360826.1"/>
    <property type="molecule type" value="Genomic_DNA"/>
</dbReference>
<evidence type="ECO:0000313" key="1">
    <source>
        <dbReference type="EMBL" id="MBC8360826.1"/>
    </source>
</evidence>
<gene>
    <name evidence="1" type="ORF">H8E23_05465</name>
</gene>
<dbReference type="Proteomes" id="UP000603434">
    <property type="component" value="Unassembled WGS sequence"/>
</dbReference>